<reference evidence="2" key="1">
    <citation type="submission" date="2017-06" db="EMBL/GenBank/DDBJ databases">
        <title>Genome analysis of Fimbriiglobus ruber SP5, the first member of the order Planctomycetales with confirmed chitinolytic capability.</title>
        <authorList>
            <person name="Ravin N.V."/>
            <person name="Rakitin A.L."/>
            <person name="Ivanova A.A."/>
            <person name="Beletsky A.V."/>
            <person name="Kulichevskaya I.S."/>
            <person name="Mardanov A.V."/>
            <person name="Dedysh S.N."/>
        </authorList>
    </citation>
    <scope>NUCLEOTIDE SEQUENCE [LARGE SCALE GENOMIC DNA]</scope>
    <source>
        <strain evidence="2">SP5</strain>
    </source>
</reference>
<dbReference type="Proteomes" id="UP000214646">
    <property type="component" value="Unassembled WGS sequence"/>
</dbReference>
<keyword evidence="2" id="KW-1185">Reference proteome</keyword>
<dbReference type="RefSeq" id="WP_088260300.1">
    <property type="nucleotide sequence ID" value="NZ_NIDE01000019.1"/>
</dbReference>
<dbReference type="OrthoDB" id="176343at2"/>
<name>A0A225DG85_9BACT</name>
<evidence type="ECO:0000313" key="1">
    <source>
        <dbReference type="EMBL" id="OWK35107.1"/>
    </source>
</evidence>
<comment type="caution">
    <text evidence="1">The sequence shown here is derived from an EMBL/GenBank/DDBJ whole genome shotgun (WGS) entry which is preliminary data.</text>
</comment>
<evidence type="ECO:0008006" key="3">
    <source>
        <dbReference type="Google" id="ProtNLM"/>
    </source>
</evidence>
<protein>
    <recommendedName>
        <fullName evidence="3">Twin-arginine translocation signal domain-containing protein</fullName>
    </recommendedName>
</protein>
<dbReference type="AlphaFoldDB" id="A0A225DG85"/>
<dbReference type="PROSITE" id="PS51318">
    <property type="entry name" value="TAT"/>
    <property type="match status" value="1"/>
</dbReference>
<accession>A0A225DG85</accession>
<proteinExistence type="predicted"/>
<gene>
    <name evidence="1" type="ORF">FRUB_09949</name>
</gene>
<dbReference type="EMBL" id="NIDE01000019">
    <property type="protein sequence ID" value="OWK35107.1"/>
    <property type="molecule type" value="Genomic_DNA"/>
</dbReference>
<sequence length="511" mass="56466">MTPDWTRRNFLRATTAGSTLLGLEGLAQFTGLPPVSAAETNLDPKLVRLDPEIEPLVRLLEETSRDRLLEEVAARIKKGLGYRDLLAALLLAGIRNVQPRPSVGFKFHAVLVVHSAHLASQAAPDRERWLPLFWALDNFKSSQAETVKTSGWRMSPVEEAKVPPARKARQAFVDAMDRWDESAADAAVAGLVRTAGAAEVYELFNRYGARDLRDIGHKAIYVSQSWRALQCVGWQHAEPVLRSLAYALLAHNKNEDPIKGDLPVDRPGRRNLEVAARVNNNWLENDKDDPAATTDLLAALRQASTAEISDKVVDLLNKGYRAQTVWDALHVGAGELLSRQPGILGLHTLTLTNAIHYAFGATGNDETRRWLLLQNAAFLTHIREDMNHRGKPLNDIRLDTLDPAPLDGKTDAAAEILADVSRNRDLAARKALSYARGKNDPQAFFDAARLLVFFKGSDSHDYKFSSAVFEDYFRVSPVWRDRFLAASVYNLRGSGGPDTALVKRAHAALGG</sequence>
<evidence type="ECO:0000313" key="2">
    <source>
        <dbReference type="Proteomes" id="UP000214646"/>
    </source>
</evidence>
<organism evidence="1 2">
    <name type="scientific">Fimbriiglobus ruber</name>
    <dbReference type="NCBI Taxonomy" id="1908690"/>
    <lineage>
        <taxon>Bacteria</taxon>
        <taxon>Pseudomonadati</taxon>
        <taxon>Planctomycetota</taxon>
        <taxon>Planctomycetia</taxon>
        <taxon>Gemmatales</taxon>
        <taxon>Gemmataceae</taxon>
        <taxon>Fimbriiglobus</taxon>
    </lineage>
</organism>
<dbReference type="InterPro" id="IPR006311">
    <property type="entry name" value="TAT_signal"/>
</dbReference>